<comment type="caution">
    <text evidence="2">The sequence shown here is derived from an EMBL/GenBank/DDBJ whole genome shotgun (WGS) entry which is preliminary data.</text>
</comment>
<reference evidence="2 3" key="1">
    <citation type="submission" date="2019-06" db="EMBL/GenBank/DDBJ databases">
        <title>Sequencing the genomes of 1000 actinobacteria strains.</title>
        <authorList>
            <person name="Klenk H.-P."/>
        </authorList>
    </citation>
    <scope>NUCLEOTIDE SEQUENCE [LARGE SCALE GENOMIC DNA]</scope>
    <source>
        <strain evidence="2 3">DSM 20169</strain>
    </source>
</reference>
<evidence type="ECO:0000256" key="1">
    <source>
        <dbReference type="SAM" id="SignalP"/>
    </source>
</evidence>
<gene>
    <name evidence="2" type="ORF">FB560_2994</name>
</gene>
<name>A0A543B9N3_9MICO</name>
<dbReference type="Pfam" id="PF01547">
    <property type="entry name" value="SBP_bac_1"/>
    <property type="match status" value="1"/>
</dbReference>
<dbReference type="InterPro" id="IPR006059">
    <property type="entry name" value="SBP"/>
</dbReference>
<dbReference type="OrthoDB" id="3256840at2"/>
<dbReference type="Gene3D" id="3.40.190.10">
    <property type="entry name" value="Periplasmic binding protein-like II"/>
    <property type="match status" value="2"/>
</dbReference>
<feature type="chain" id="PRO_5038591720" evidence="1">
    <location>
        <begin position="21"/>
        <end position="420"/>
    </location>
</feature>
<dbReference type="Proteomes" id="UP000317209">
    <property type="component" value="Unassembled WGS sequence"/>
</dbReference>
<evidence type="ECO:0000313" key="2">
    <source>
        <dbReference type="EMBL" id="TQL81522.1"/>
    </source>
</evidence>
<organism evidence="2 3">
    <name type="scientific">Microbacterium saperdae</name>
    <dbReference type="NCBI Taxonomy" id="69368"/>
    <lineage>
        <taxon>Bacteria</taxon>
        <taxon>Bacillati</taxon>
        <taxon>Actinomycetota</taxon>
        <taxon>Actinomycetes</taxon>
        <taxon>Micrococcales</taxon>
        <taxon>Microbacteriaceae</taxon>
        <taxon>Microbacterium</taxon>
    </lineage>
</organism>
<dbReference type="RefSeq" id="WP_141873310.1">
    <property type="nucleotide sequence ID" value="NZ_VFOX01000002.1"/>
</dbReference>
<evidence type="ECO:0000313" key="3">
    <source>
        <dbReference type="Proteomes" id="UP000317209"/>
    </source>
</evidence>
<proteinExistence type="predicted"/>
<dbReference type="EMBL" id="VFOX01000002">
    <property type="protein sequence ID" value="TQL81522.1"/>
    <property type="molecule type" value="Genomic_DNA"/>
</dbReference>
<accession>A0A543B9N3</accession>
<protein>
    <submittedName>
        <fullName evidence="2">Raffinose/stachyose/melibiose transport system substrate-binding protein</fullName>
    </submittedName>
</protein>
<dbReference type="SUPFAM" id="SSF53850">
    <property type="entry name" value="Periplasmic binding protein-like II"/>
    <property type="match status" value="1"/>
</dbReference>
<keyword evidence="1" id="KW-0732">Signal</keyword>
<dbReference type="PANTHER" id="PTHR43649">
    <property type="entry name" value="ARABINOSE-BINDING PROTEIN-RELATED"/>
    <property type="match status" value="1"/>
</dbReference>
<feature type="signal peptide" evidence="1">
    <location>
        <begin position="1"/>
        <end position="20"/>
    </location>
</feature>
<keyword evidence="3" id="KW-1185">Reference proteome</keyword>
<dbReference type="PROSITE" id="PS51257">
    <property type="entry name" value="PROKAR_LIPOPROTEIN"/>
    <property type="match status" value="1"/>
</dbReference>
<dbReference type="AlphaFoldDB" id="A0A543B9N3"/>
<dbReference type="InterPro" id="IPR050490">
    <property type="entry name" value="Bact_solute-bd_prot1"/>
</dbReference>
<sequence length="420" mass="43591">MNLRNIAVVAGVAVAAVSLAACSSSEPTAGANEPTDALTIATTSNNQGPMEAVVEAYKEKTGLDVNLTVADTSQFQTTIRTQLSSGTAPDVFTVWAGGGNPGAIDVLQGAGYLADLSDRPWVDTVDEGTAETLQIEGKTYGLPSKLDAVGAIYNTGTLDELGLDVPTTYSELLEYCADVKDAGKVAFALGIQTDWVTQLIPYALVASTVYADDPEFDAGLKDGSETFVGSGWGDAFDKYLEMGEAGCFNDDPLGTDVTAAYALVNSGDAVGVVQVLASYPQIASTAPEGTEFGFFALPGDDSGSTSIPRGIGVSFAVNESAKNQVNALDFVDWLATPEATSIWFAAAPGIPALTDAEVELDPVMQSAADIIADGRTAPMPDQGWPNAKAQSALFIGTQQLFSNQAEVDDVLRSMDEAFAG</sequence>